<dbReference type="EMBL" id="CAXIEN010000272">
    <property type="protein sequence ID" value="CAL1290983.1"/>
    <property type="molecule type" value="Genomic_DNA"/>
</dbReference>
<organism evidence="7 8">
    <name type="scientific">Larinioides sclopetarius</name>
    <dbReference type="NCBI Taxonomy" id="280406"/>
    <lineage>
        <taxon>Eukaryota</taxon>
        <taxon>Metazoa</taxon>
        <taxon>Ecdysozoa</taxon>
        <taxon>Arthropoda</taxon>
        <taxon>Chelicerata</taxon>
        <taxon>Arachnida</taxon>
        <taxon>Araneae</taxon>
        <taxon>Araneomorphae</taxon>
        <taxon>Entelegynae</taxon>
        <taxon>Araneoidea</taxon>
        <taxon>Araneidae</taxon>
        <taxon>Larinioides</taxon>
    </lineage>
</organism>
<name>A0AAV2B416_9ARAC</name>
<evidence type="ECO:0000256" key="4">
    <source>
        <dbReference type="ARBA" id="ARBA00023136"/>
    </source>
</evidence>
<feature type="transmembrane region" description="Helical" evidence="5">
    <location>
        <begin position="60"/>
        <end position="80"/>
    </location>
</feature>
<dbReference type="Gene3D" id="1.10.3730.20">
    <property type="match status" value="1"/>
</dbReference>
<reference evidence="7 8" key="1">
    <citation type="submission" date="2024-04" db="EMBL/GenBank/DDBJ databases">
        <authorList>
            <person name="Rising A."/>
            <person name="Reimegard J."/>
            <person name="Sonavane S."/>
            <person name="Akerstrom W."/>
            <person name="Nylinder S."/>
            <person name="Hedman E."/>
            <person name="Kallberg Y."/>
        </authorList>
    </citation>
    <scope>NUCLEOTIDE SEQUENCE [LARGE SCALE GENOMIC DNA]</scope>
</reference>
<feature type="transmembrane region" description="Helical" evidence="5">
    <location>
        <begin position="292"/>
        <end position="311"/>
    </location>
</feature>
<feature type="transmembrane region" description="Helical" evidence="5">
    <location>
        <begin position="264"/>
        <end position="286"/>
    </location>
</feature>
<keyword evidence="8" id="KW-1185">Reference proteome</keyword>
<feature type="domain" description="EamA" evidence="6">
    <location>
        <begin position="203"/>
        <end position="333"/>
    </location>
</feature>
<dbReference type="Pfam" id="PF00892">
    <property type="entry name" value="EamA"/>
    <property type="match status" value="1"/>
</dbReference>
<evidence type="ECO:0000313" key="7">
    <source>
        <dbReference type="EMBL" id="CAL1290983.1"/>
    </source>
</evidence>
<sequence>MLTVVGIIFTTKVPARLTEIQVEYTIAKIYGLLAAIFSLFFVSATNLCSRKARSVDPSIATFNFSWVGGFVTALLTALLGNFKWHHCGVQSIYILLLALLSYGGQMLLVMAFQCEYDGPVATVRAAADIGLSFVWQIVIFHDVPDTYGIIGSALILVSIILISLANRNYDEIILEKRDQSSLNLPFYQEIKMSTKSRKASLFKGLFFAMLSGVSFSIVSVIVKQMKNLHPGQLALYRLIATFVMTMPETVKIGQNPLGPPGFRFLLVLRGIFGGLSIFLNFIAFRYLGLGEASAIIFSSPVVVTIFAKIFFKEPCSTLQSIAVMLTVVGIIFTTKLPARLTEIHVEYTTEKIYGLLAAIFSLFFVSATNLCSRKARSVDPSIATFNFSWVGGLLTAFLTALLGNFQWPHCGIQRIYILLLALLSYGGQMLLVMAFQCEYAGPVATVRAAADIGPAFVWQIAIFHDVPDSYGIIGSALILVSIIFISL</sequence>
<dbReference type="AlphaFoldDB" id="A0AAV2B416"/>
<dbReference type="InterPro" id="IPR000620">
    <property type="entry name" value="EamA_dom"/>
</dbReference>
<keyword evidence="2 5" id="KW-0812">Transmembrane</keyword>
<feature type="transmembrane region" description="Helical" evidence="5">
    <location>
        <begin position="201"/>
        <end position="222"/>
    </location>
</feature>
<protein>
    <recommendedName>
        <fullName evidence="6">EamA domain-containing protein</fullName>
    </recommendedName>
</protein>
<evidence type="ECO:0000256" key="1">
    <source>
        <dbReference type="ARBA" id="ARBA00004141"/>
    </source>
</evidence>
<feature type="transmembrane region" description="Helical" evidence="5">
    <location>
        <begin position="383"/>
        <end position="403"/>
    </location>
</feature>
<keyword evidence="3 5" id="KW-1133">Transmembrane helix</keyword>
<feature type="transmembrane region" description="Helical" evidence="5">
    <location>
        <begin position="318"/>
        <end position="340"/>
    </location>
</feature>
<dbReference type="GO" id="GO:0016020">
    <property type="term" value="C:membrane"/>
    <property type="evidence" value="ECO:0007669"/>
    <property type="project" value="UniProtKB-SubCell"/>
</dbReference>
<feature type="non-terminal residue" evidence="7">
    <location>
        <position position="487"/>
    </location>
</feature>
<comment type="subcellular location">
    <subcellularLocation>
        <location evidence="1">Membrane</location>
        <topology evidence="1">Multi-pass membrane protein</topology>
    </subcellularLocation>
</comment>
<evidence type="ECO:0000313" key="8">
    <source>
        <dbReference type="Proteomes" id="UP001497382"/>
    </source>
</evidence>
<feature type="transmembrane region" description="Helical" evidence="5">
    <location>
        <begin position="352"/>
        <end position="371"/>
    </location>
</feature>
<feature type="transmembrane region" description="Helical" evidence="5">
    <location>
        <begin position="147"/>
        <end position="166"/>
    </location>
</feature>
<evidence type="ECO:0000256" key="3">
    <source>
        <dbReference type="ARBA" id="ARBA00022989"/>
    </source>
</evidence>
<dbReference type="Proteomes" id="UP001497382">
    <property type="component" value="Unassembled WGS sequence"/>
</dbReference>
<accession>A0AAV2B416</accession>
<feature type="transmembrane region" description="Helical" evidence="5">
    <location>
        <begin position="415"/>
        <end position="435"/>
    </location>
</feature>
<dbReference type="InterPro" id="IPR037185">
    <property type="entry name" value="EmrE-like"/>
</dbReference>
<evidence type="ECO:0000256" key="2">
    <source>
        <dbReference type="ARBA" id="ARBA00022692"/>
    </source>
</evidence>
<gene>
    <name evidence="7" type="ORF">LARSCL_LOCUS16814</name>
</gene>
<dbReference type="PANTHER" id="PTHR22911">
    <property type="entry name" value="ACYL-MALONYL CONDENSING ENZYME-RELATED"/>
    <property type="match status" value="1"/>
</dbReference>
<evidence type="ECO:0000256" key="5">
    <source>
        <dbReference type="SAM" id="Phobius"/>
    </source>
</evidence>
<dbReference type="SUPFAM" id="SSF103481">
    <property type="entry name" value="Multidrug resistance efflux transporter EmrE"/>
    <property type="match status" value="1"/>
</dbReference>
<dbReference type="PANTHER" id="PTHR22911:SF6">
    <property type="entry name" value="SOLUTE CARRIER FAMILY 35 MEMBER G1"/>
    <property type="match status" value="1"/>
</dbReference>
<keyword evidence="4 5" id="KW-0472">Membrane</keyword>
<feature type="transmembrane region" description="Helical" evidence="5">
    <location>
        <begin position="92"/>
        <end position="111"/>
    </location>
</feature>
<comment type="caution">
    <text evidence="7">The sequence shown here is derived from an EMBL/GenBank/DDBJ whole genome shotgun (WGS) entry which is preliminary data.</text>
</comment>
<proteinExistence type="predicted"/>
<feature type="transmembrane region" description="Helical" evidence="5">
    <location>
        <begin position="29"/>
        <end position="48"/>
    </location>
</feature>
<feature type="transmembrane region" description="Helical" evidence="5">
    <location>
        <begin position="123"/>
        <end position="141"/>
    </location>
</feature>
<evidence type="ECO:0000259" key="6">
    <source>
        <dbReference type="Pfam" id="PF00892"/>
    </source>
</evidence>
<feature type="transmembrane region" description="Helical" evidence="5">
    <location>
        <begin position="469"/>
        <end position="486"/>
    </location>
</feature>